<comment type="caution">
    <text evidence="1">The sequence shown here is derived from an EMBL/GenBank/DDBJ whole genome shotgun (WGS) entry which is preliminary data.</text>
</comment>
<name>A0A1D1VLB5_RAMVA</name>
<accession>A0A1D1VLB5</accession>
<keyword evidence="2" id="KW-1185">Reference proteome</keyword>
<gene>
    <name evidence="1" type="primary">RvY_12374</name>
    <name evidence="1" type="synonym">RvY_12374.5</name>
    <name evidence="1" type="ORF">RvY_12374-5</name>
</gene>
<organism evidence="1 2">
    <name type="scientific">Ramazzottius varieornatus</name>
    <name type="common">Water bear</name>
    <name type="synonym">Tardigrade</name>
    <dbReference type="NCBI Taxonomy" id="947166"/>
    <lineage>
        <taxon>Eukaryota</taxon>
        <taxon>Metazoa</taxon>
        <taxon>Ecdysozoa</taxon>
        <taxon>Tardigrada</taxon>
        <taxon>Eutardigrada</taxon>
        <taxon>Parachela</taxon>
        <taxon>Hypsibioidea</taxon>
        <taxon>Ramazzottiidae</taxon>
        <taxon>Ramazzottius</taxon>
    </lineage>
</organism>
<dbReference type="EMBL" id="BDGG01000007">
    <property type="protein sequence ID" value="GAV01711.1"/>
    <property type="molecule type" value="Genomic_DNA"/>
</dbReference>
<reference evidence="1 2" key="1">
    <citation type="journal article" date="2016" name="Nat. Commun.">
        <title>Extremotolerant tardigrade genome and improved radiotolerance of human cultured cells by tardigrade-unique protein.</title>
        <authorList>
            <person name="Hashimoto T."/>
            <person name="Horikawa D.D."/>
            <person name="Saito Y."/>
            <person name="Kuwahara H."/>
            <person name="Kozuka-Hata H."/>
            <person name="Shin-I T."/>
            <person name="Minakuchi Y."/>
            <person name="Ohishi K."/>
            <person name="Motoyama A."/>
            <person name="Aizu T."/>
            <person name="Enomoto A."/>
            <person name="Kondo K."/>
            <person name="Tanaka S."/>
            <person name="Hara Y."/>
            <person name="Koshikawa S."/>
            <person name="Sagara H."/>
            <person name="Miura T."/>
            <person name="Yokobori S."/>
            <person name="Miyagawa K."/>
            <person name="Suzuki Y."/>
            <person name="Kubo T."/>
            <person name="Oyama M."/>
            <person name="Kohara Y."/>
            <person name="Fujiyama A."/>
            <person name="Arakawa K."/>
            <person name="Katayama T."/>
            <person name="Toyoda A."/>
            <person name="Kunieda T."/>
        </authorList>
    </citation>
    <scope>NUCLEOTIDE SEQUENCE [LARGE SCALE GENOMIC DNA]</scope>
    <source>
        <strain evidence="1 2">YOKOZUNA-1</strain>
    </source>
</reference>
<dbReference type="AlphaFoldDB" id="A0A1D1VLB5"/>
<sequence length="109" mass="12857">MFRAKWACYSTCSIYEKLYFRRNKSLCSCITKVPSFRTLMEPMSQQISLPRKCVNGRQPTVLPCDGLKDGWKVDTPAGFRFSFEGYCYIYLMFSTLFRRVEKWVLVFTS</sequence>
<evidence type="ECO:0000313" key="1">
    <source>
        <dbReference type="EMBL" id="GAV01711.1"/>
    </source>
</evidence>
<dbReference type="Proteomes" id="UP000186922">
    <property type="component" value="Unassembled WGS sequence"/>
</dbReference>
<proteinExistence type="predicted"/>
<protein>
    <submittedName>
        <fullName evidence="1">Uncharacterized protein</fullName>
    </submittedName>
</protein>
<evidence type="ECO:0000313" key="2">
    <source>
        <dbReference type="Proteomes" id="UP000186922"/>
    </source>
</evidence>